<organism evidence="5 6">
    <name type="scientific">Sphingobacterium griseoflavum</name>
    <dbReference type="NCBI Taxonomy" id="1474952"/>
    <lineage>
        <taxon>Bacteria</taxon>
        <taxon>Pseudomonadati</taxon>
        <taxon>Bacteroidota</taxon>
        <taxon>Sphingobacteriia</taxon>
        <taxon>Sphingobacteriales</taxon>
        <taxon>Sphingobacteriaceae</taxon>
        <taxon>Sphingobacterium</taxon>
    </lineage>
</organism>
<dbReference type="InterPro" id="IPR018060">
    <property type="entry name" value="HTH_AraC"/>
</dbReference>
<dbReference type="PANTHER" id="PTHR47893">
    <property type="entry name" value="REGULATORY PROTEIN PCHR"/>
    <property type="match status" value="1"/>
</dbReference>
<dbReference type="SUPFAM" id="SSF46689">
    <property type="entry name" value="Homeodomain-like"/>
    <property type="match status" value="2"/>
</dbReference>
<evidence type="ECO:0000313" key="6">
    <source>
        <dbReference type="Proteomes" id="UP000620550"/>
    </source>
</evidence>
<gene>
    <name evidence="5" type="ORF">GCM10017764_08440</name>
</gene>
<comment type="caution">
    <text evidence="5">The sequence shown here is derived from an EMBL/GenBank/DDBJ whole genome shotgun (WGS) entry which is preliminary data.</text>
</comment>
<name>A0ABQ3HRH4_9SPHI</name>
<dbReference type="InterPro" id="IPR009057">
    <property type="entry name" value="Homeodomain-like_sf"/>
</dbReference>
<evidence type="ECO:0000259" key="4">
    <source>
        <dbReference type="PROSITE" id="PS01124"/>
    </source>
</evidence>
<keyword evidence="1" id="KW-0805">Transcription regulation</keyword>
<evidence type="ECO:0000313" key="5">
    <source>
        <dbReference type="EMBL" id="GHE28381.1"/>
    </source>
</evidence>
<reference evidence="6" key="1">
    <citation type="journal article" date="2019" name="Int. J. Syst. Evol. Microbiol.">
        <title>The Global Catalogue of Microorganisms (GCM) 10K type strain sequencing project: providing services to taxonomists for standard genome sequencing and annotation.</title>
        <authorList>
            <consortium name="The Broad Institute Genomics Platform"/>
            <consortium name="The Broad Institute Genome Sequencing Center for Infectious Disease"/>
            <person name="Wu L."/>
            <person name="Ma J."/>
        </authorList>
    </citation>
    <scope>NUCLEOTIDE SEQUENCE [LARGE SCALE GENOMIC DNA]</scope>
    <source>
        <strain evidence="6">CGMCC 1.12966</strain>
    </source>
</reference>
<proteinExistence type="predicted"/>
<dbReference type="PROSITE" id="PS00041">
    <property type="entry name" value="HTH_ARAC_FAMILY_1"/>
    <property type="match status" value="1"/>
</dbReference>
<keyword evidence="2" id="KW-0238">DNA-binding</keyword>
<sequence>MTALENNRVHSEKYALPLDLESFGRLQLTMQYIVLEEANILNISFPSNGYLNIMCPPTMEQFSYTVDSETLLFEAPQNIIHYVKENQCLQANGLCGASQAILIFIPETCLSNMFDKGADHVRQVSNNSRLLLIKSRVLKIYASTTVAKNIRIHSLLLEALALQLDMLHALNASTIQAVLLAKILQAQQLIENDLAKTYTISELAKAVGTNEQYLKKYFKQHLGKTIMHYALEAKMLYAKKLITTGDFRIADVARMTGYKHATHFSMSFKKFFGFLPTSLRYSLLFQGAGMGIAELNVLAAIEACCPMGFSMV</sequence>
<evidence type="ECO:0000256" key="3">
    <source>
        <dbReference type="ARBA" id="ARBA00023163"/>
    </source>
</evidence>
<evidence type="ECO:0000256" key="2">
    <source>
        <dbReference type="ARBA" id="ARBA00023125"/>
    </source>
</evidence>
<dbReference type="SMART" id="SM00342">
    <property type="entry name" value="HTH_ARAC"/>
    <property type="match status" value="1"/>
</dbReference>
<evidence type="ECO:0000256" key="1">
    <source>
        <dbReference type="ARBA" id="ARBA00023015"/>
    </source>
</evidence>
<feature type="domain" description="HTH araC/xylS-type" evidence="4">
    <location>
        <begin position="184"/>
        <end position="282"/>
    </location>
</feature>
<dbReference type="Gene3D" id="1.10.10.60">
    <property type="entry name" value="Homeodomain-like"/>
    <property type="match status" value="1"/>
</dbReference>
<dbReference type="InterPro" id="IPR020449">
    <property type="entry name" value="Tscrpt_reg_AraC-type_HTH"/>
</dbReference>
<dbReference type="PROSITE" id="PS01124">
    <property type="entry name" value="HTH_ARAC_FAMILY_2"/>
    <property type="match status" value="1"/>
</dbReference>
<dbReference type="Proteomes" id="UP000620550">
    <property type="component" value="Unassembled WGS sequence"/>
</dbReference>
<dbReference type="EMBL" id="BNAF01000003">
    <property type="protein sequence ID" value="GHE28381.1"/>
    <property type="molecule type" value="Genomic_DNA"/>
</dbReference>
<dbReference type="PRINTS" id="PR00032">
    <property type="entry name" value="HTHARAC"/>
</dbReference>
<dbReference type="InterPro" id="IPR053142">
    <property type="entry name" value="PchR_regulatory_protein"/>
</dbReference>
<dbReference type="Pfam" id="PF12833">
    <property type="entry name" value="HTH_18"/>
    <property type="match status" value="1"/>
</dbReference>
<dbReference type="PANTHER" id="PTHR47893:SF1">
    <property type="entry name" value="REGULATORY PROTEIN PCHR"/>
    <property type="match status" value="1"/>
</dbReference>
<dbReference type="RefSeq" id="WP_189625382.1">
    <property type="nucleotide sequence ID" value="NZ_BNAF01000003.1"/>
</dbReference>
<dbReference type="InterPro" id="IPR018062">
    <property type="entry name" value="HTH_AraC-typ_CS"/>
</dbReference>
<keyword evidence="6" id="KW-1185">Reference proteome</keyword>
<keyword evidence="3" id="KW-0804">Transcription</keyword>
<accession>A0ABQ3HRH4</accession>
<protein>
    <recommendedName>
        <fullName evidence="4">HTH araC/xylS-type domain-containing protein</fullName>
    </recommendedName>
</protein>